<evidence type="ECO:0000313" key="6">
    <source>
        <dbReference type="Proteomes" id="UP000292958"/>
    </source>
</evidence>
<dbReference type="SUPFAM" id="SSF53474">
    <property type="entry name" value="alpha/beta-Hydrolases"/>
    <property type="match status" value="1"/>
</dbReference>
<dbReference type="InterPro" id="IPR029058">
    <property type="entry name" value="AB_hydrolase_fold"/>
</dbReference>
<dbReference type="AlphaFoldDB" id="A0A4Q7YVN0"/>
<protein>
    <submittedName>
        <fullName evidence="5">Alpha/beta hydrolase family protein</fullName>
    </submittedName>
</protein>
<evidence type="ECO:0000256" key="2">
    <source>
        <dbReference type="ARBA" id="ARBA00038115"/>
    </source>
</evidence>
<reference evidence="5 6" key="1">
    <citation type="submission" date="2019-02" db="EMBL/GenBank/DDBJ databases">
        <title>Genomic Encyclopedia of Archaeal and Bacterial Type Strains, Phase II (KMG-II): from individual species to whole genera.</title>
        <authorList>
            <person name="Goeker M."/>
        </authorList>
    </citation>
    <scope>NUCLEOTIDE SEQUENCE [LARGE SCALE GENOMIC DNA]</scope>
    <source>
        <strain evidence="5 6">DSM 18101</strain>
    </source>
</reference>
<evidence type="ECO:0000256" key="3">
    <source>
        <dbReference type="SAM" id="SignalP"/>
    </source>
</evidence>
<dbReference type="InterPro" id="IPR000073">
    <property type="entry name" value="AB_hydrolase_1"/>
</dbReference>
<evidence type="ECO:0000313" key="5">
    <source>
        <dbReference type="EMBL" id="RZU41730.1"/>
    </source>
</evidence>
<dbReference type="RefSeq" id="WP_130419596.1">
    <property type="nucleotide sequence ID" value="NZ_SHKW01000001.1"/>
</dbReference>
<organism evidence="5 6">
    <name type="scientific">Edaphobacter modestus</name>
    <dbReference type="NCBI Taxonomy" id="388466"/>
    <lineage>
        <taxon>Bacteria</taxon>
        <taxon>Pseudomonadati</taxon>
        <taxon>Acidobacteriota</taxon>
        <taxon>Terriglobia</taxon>
        <taxon>Terriglobales</taxon>
        <taxon>Acidobacteriaceae</taxon>
        <taxon>Edaphobacter</taxon>
    </lineage>
</organism>
<keyword evidence="3" id="KW-0732">Signal</keyword>
<evidence type="ECO:0000259" key="4">
    <source>
        <dbReference type="PROSITE" id="PS51677"/>
    </source>
</evidence>
<keyword evidence="1 5" id="KW-0378">Hydrolase</keyword>
<comment type="similarity">
    <text evidence="2">Belongs to the AB hydrolase superfamily. FUS2 hydrolase family.</text>
</comment>
<dbReference type="GO" id="GO:0016810">
    <property type="term" value="F:hydrolase activity, acting on carbon-nitrogen (but not peptide) bonds"/>
    <property type="evidence" value="ECO:0007669"/>
    <property type="project" value="InterPro"/>
</dbReference>
<dbReference type="InterPro" id="IPR050261">
    <property type="entry name" value="FrsA_esterase"/>
</dbReference>
<dbReference type="PANTHER" id="PTHR22946">
    <property type="entry name" value="DIENELACTONE HYDROLASE DOMAIN-CONTAINING PROTEIN-RELATED"/>
    <property type="match status" value="1"/>
</dbReference>
<dbReference type="GO" id="GO:0005975">
    <property type="term" value="P:carbohydrate metabolic process"/>
    <property type="evidence" value="ECO:0007669"/>
    <property type="project" value="InterPro"/>
</dbReference>
<evidence type="ECO:0000256" key="1">
    <source>
        <dbReference type="ARBA" id="ARBA00022801"/>
    </source>
</evidence>
<name>A0A4Q7YVN0_9BACT</name>
<dbReference type="PANTHER" id="PTHR22946:SF9">
    <property type="entry name" value="POLYKETIDE TRANSFERASE AF380"/>
    <property type="match status" value="1"/>
</dbReference>
<dbReference type="Pfam" id="PF00561">
    <property type="entry name" value="Abhydrolase_1"/>
    <property type="match status" value="1"/>
</dbReference>
<dbReference type="Proteomes" id="UP000292958">
    <property type="component" value="Unassembled WGS sequence"/>
</dbReference>
<accession>A0A4Q7YVN0</accession>
<feature type="chain" id="PRO_5020701927" evidence="3">
    <location>
        <begin position="21"/>
        <end position="299"/>
    </location>
</feature>
<dbReference type="OrthoDB" id="53505at2"/>
<feature type="domain" description="NodB homology" evidence="4">
    <location>
        <begin position="238"/>
        <end position="299"/>
    </location>
</feature>
<dbReference type="Gene3D" id="3.40.50.1820">
    <property type="entry name" value="alpha/beta hydrolase"/>
    <property type="match status" value="1"/>
</dbReference>
<dbReference type="GO" id="GO:0052689">
    <property type="term" value="F:carboxylic ester hydrolase activity"/>
    <property type="evidence" value="ECO:0007669"/>
    <property type="project" value="UniProtKB-ARBA"/>
</dbReference>
<comment type="caution">
    <text evidence="5">The sequence shown here is derived from an EMBL/GenBank/DDBJ whole genome shotgun (WGS) entry which is preliminary data.</text>
</comment>
<gene>
    <name evidence="5" type="ORF">BDD14_3259</name>
</gene>
<dbReference type="InterPro" id="IPR002509">
    <property type="entry name" value="NODB_dom"/>
</dbReference>
<proteinExistence type="inferred from homology"/>
<dbReference type="PROSITE" id="PS51677">
    <property type="entry name" value="NODB"/>
    <property type="match status" value="1"/>
</dbReference>
<feature type="signal peptide" evidence="3">
    <location>
        <begin position="1"/>
        <end position="20"/>
    </location>
</feature>
<dbReference type="EMBL" id="SHKW01000001">
    <property type="protein sequence ID" value="RZU41730.1"/>
    <property type="molecule type" value="Genomic_DNA"/>
</dbReference>
<sequence length="299" mass="31280">MPTYRFAAAALLCVSLGLSAQIPSALATDPASDKASPASMQSFQLPSHGEVLNAFVYVAAGATRHPVVVLLHGFPGNERNLDLAQTLRRAGYDVLYLDYRGSWGSPGNFSFSNSIEDVLSAIAYMREAGNAARLHADPKKIVLIGHSMGGFLALNAAALDPAVSAVISISAADLSTGLVASVPAGNRDTAIKGIAAGLASQGMAPLVGCTPEGLAQEVFANAAKWNFVAIASKLATRPVLVITSDDGLARPSDQLVTTLRKLGDTQVQSLHFATDHSYSDHRIALQEAILKSLDSIHLH</sequence>
<keyword evidence="6" id="KW-1185">Reference proteome</keyword>